<dbReference type="PANTHER" id="PTHR20958:SF6">
    <property type="entry name" value="GLYCINE N-ACYLTRANSFERASE-LIKE PROTEIN"/>
    <property type="match status" value="1"/>
</dbReference>
<dbReference type="Pfam" id="PF08445">
    <property type="entry name" value="FR47"/>
    <property type="match status" value="1"/>
</dbReference>
<dbReference type="OMA" id="WCTESLA"/>
<dbReference type="GO" id="GO:0016747">
    <property type="term" value="F:acyltransferase activity, transferring groups other than amino-acyl groups"/>
    <property type="evidence" value="ECO:0007669"/>
    <property type="project" value="InterPro"/>
</dbReference>
<dbReference type="InterPro" id="IPR000182">
    <property type="entry name" value="GNAT_dom"/>
</dbReference>
<evidence type="ECO:0000313" key="2">
    <source>
        <dbReference type="EMBL" id="EPQ57515.1"/>
    </source>
</evidence>
<dbReference type="EMBL" id="KB469299">
    <property type="protein sequence ID" value="EPQ57515.1"/>
    <property type="molecule type" value="Genomic_DNA"/>
</dbReference>
<dbReference type="CDD" id="cd04301">
    <property type="entry name" value="NAT_SF"/>
    <property type="match status" value="1"/>
</dbReference>
<dbReference type="GeneID" id="19301612"/>
<gene>
    <name evidence="2" type="ORF">GLOTRDRAFT_127867</name>
</gene>
<accession>S7RSB8</accession>
<dbReference type="Gene3D" id="3.40.630.30">
    <property type="match status" value="1"/>
</dbReference>
<dbReference type="HOGENOM" id="CLU_852723_0_0_1"/>
<protein>
    <recommendedName>
        <fullName evidence="1">N-acetyltransferase domain-containing protein</fullName>
    </recommendedName>
</protein>
<dbReference type="AlphaFoldDB" id="S7RSB8"/>
<dbReference type="Proteomes" id="UP000030669">
    <property type="component" value="Unassembled WGS sequence"/>
</dbReference>
<dbReference type="InterPro" id="IPR016181">
    <property type="entry name" value="Acyl_CoA_acyltransferase"/>
</dbReference>
<dbReference type="KEGG" id="gtr:GLOTRDRAFT_127867"/>
<evidence type="ECO:0000259" key="1">
    <source>
        <dbReference type="PROSITE" id="PS51186"/>
    </source>
</evidence>
<organism evidence="2 3">
    <name type="scientific">Gloeophyllum trabeum (strain ATCC 11539 / FP-39264 / Madison 617)</name>
    <name type="common">Brown rot fungus</name>
    <dbReference type="NCBI Taxonomy" id="670483"/>
    <lineage>
        <taxon>Eukaryota</taxon>
        <taxon>Fungi</taxon>
        <taxon>Dikarya</taxon>
        <taxon>Basidiomycota</taxon>
        <taxon>Agaricomycotina</taxon>
        <taxon>Agaricomycetes</taxon>
        <taxon>Gloeophyllales</taxon>
        <taxon>Gloeophyllaceae</taxon>
        <taxon>Gloeophyllum</taxon>
    </lineage>
</organism>
<dbReference type="RefSeq" id="XP_007864600.1">
    <property type="nucleotide sequence ID" value="XM_007866409.1"/>
</dbReference>
<feature type="domain" description="N-acetyltransferase" evidence="1">
    <location>
        <begin position="181"/>
        <end position="319"/>
    </location>
</feature>
<sequence>MSSNATELFRADLTQPEIVGRLVELLKHGVPQSLPILGSLFHSSPPTAETIDGVAPKLYVWTSFDLNHADRPSLYSVVAYSPLDNNQARYFCSADGSSDTPTGREKKHVVDFLTMFLRHVNDQLGDSSNPTMFKIGSVHEKWVDTLRSLDVDRANPCTKYLRAPPGPGDALPDRDVLGGIFTISPLQPSDAESIISTSHISRSREYILSRSLTSICIRAAGADGSGGRPIAWALQHSDGSIGTLFVQPEYRGKGLARKVMGTLVNRLDQADAKAARGGALGWNWVDVVAGNTNAEHFFEGLQGWHRGWTCYWISWASLD</sequence>
<dbReference type="PROSITE" id="PS51186">
    <property type="entry name" value="GNAT"/>
    <property type="match status" value="1"/>
</dbReference>
<dbReference type="eggNOG" id="ENOG502SCE6">
    <property type="taxonomic scope" value="Eukaryota"/>
</dbReference>
<evidence type="ECO:0000313" key="3">
    <source>
        <dbReference type="Proteomes" id="UP000030669"/>
    </source>
</evidence>
<proteinExistence type="predicted"/>
<dbReference type="InterPro" id="IPR013653">
    <property type="entry name" value="GCN5-like_dom"/>
</dbReference>
<reference evidence="2 3" key="1">
    <citation type="journal article" date="2012" name="Science">
        <title>The Paleozoic origin of enzymatic lignin decomposition reconstructed from 31 fungal genomes.</title>
        <authorList>
            <person name="Floudas D."/>
            <person name="Binder M."/>
            <person name="Riley R."/>
            <person name="Barry K."/>
            <person name="Blanchette R.A."/>
            <person name="Henrissat B."/>
            <person name="Martinez A.T."/>
            <person name="Otillar R."/>
            <person name="Spatafora J.W."/>
            <person name="Yadav J.S."/>
            <person name="Aerts A."/>
            <person name="Benoit I."/>
            <person name="Boyd A."/>
            <person name="Carlson A."/>
            <person name="Copeland A."/>
            <person name="Coutinho P.M."/>
            <person name="de Vries R.P."/>
            <person name="Ferreira P."/>
            <person name="Findley K."/>
            <person name="Foster B."/>
            <person name="Gaskell J."/>
            <person name="Glotzer D."/>
            <person name="Gorecki P."/>
            <person name="Heitman J."/>
            <person name="Hesse C."/>
            <person name="Hori C."/>
            <person name="Igarashi K."/>
            <person name="Jurgens J.A."/>
            <person name="Kallen N."/>
            <person name="Kersten P."/>
            <person name="Kohler A."/>
            <person name="Kuees U."/>
            <person name="Kumar T.K.A."/>
            <person name="Kuo A."/>
            <person name="LaButti K."/>
            <person name="Larrondo L.F."/>
            <person name="Lindquist E."/>
            <person name="Ling A."/>
            <person name="Lombard V."/>
            <person name="Lucas S."/>
            <person name="Lundell T."/>
            <person name="Martin R."/>
            <person name="McLaughlin D.J."/>
            <person name="Morgenstern I."/>
            <person name="Morin E."/>
            <person name="Murat C."/>
            <person name="Nagy L.G."/>
            <person name="Nolan M."/>
            <person name="Ohm R.A."/>
            <person name="Patyshakuliyeva A."/>
            <person name="Rokas A."/>
            <person name="Ruiz-Duenas F.J."/>
            <person name="Sabat G."/>
            <person name="Salamov A."/>
            <person name="Samejima M."/>
            <person name="Schmutz J."/>
            <person name="Slot J.C."/>
            <person name="St John F."/>
            <person name="Stenlid J."/>
            <person name="Sun H."/>
            <person name="Sun S."/>
            <person name="Syed K."/>
            <person name="Tsang A."/>
            <person name="Wiebenga A."/>
            <person name="Young D."/>
            <person name="Pisabarro A."/>
            <person name="Eastwood D.C."/>
            <person name="Martin F."/>
            <person name="Cullen D."/>
            <person name="Grigoriev I.V."/>
            <person name="Hibbett D.S."/>
        </authorList>
    </citation>
    <scope>NUCLEOTIDE SEQUENCE [LARGE SCALE GENOMIC DNA]</scope>
    <source>
        <strain evidence="2 3">ATCC 11539</strain>
    </source>
</reference>
<dbReference type="PANTHER" id="PTHR20958">
    <property type="entry name" value="GLYCINE N-ACYLTRANSFERASE-LIKE PROTEIN"/>
    <property type="match status" value="1"/>
</dbReference>
<dbReference type="SUPFAM" id="SSF55729">
    <property type="entry name" value="Acyl-CoA N-acyltransferases (Nat)"/>
    <property type="match status" value="1"/>
</dbReference>
<dbReference type="OrthoDB" id="61870at2759"/>
<dbReference type="InterPro" id="IPR053225">
    <property type="entry name" value="Acyl-CoA_N-acyltransferase"/>
</dbReference>
<name>S7RSB8_GLOTA</name>
<keyword evidence="3" id="KW-1185">Reference proteome</keyword>